<comment type="caution">
    <text evidence="1">The sequence shown here is derived from an EMBL/GenBank/DDBJ whole genome shotgun (WGS) entry which is preliminary data.</text>
</comment>
<organism evidence="1 2">
    <name type="scientific">Polaribacter filamentus</name>
    <dbReference type="NCBI Taxonomy" id="53483"/>
    <lineage>
        <taxon>Bacteria</taxon>
        <taxon>Pseudomonadati</taxon>
        <taxon>Bacteroidota</taxon>
        <taxon>Flavobacteriia</taxon>
        <taxon>Flavobacteriales</taxon>
        <taxon>Flavobacteriaceae</taxon>
    </lineage>
</organism>
<gene>
    <name evidence="1" type="ORF">BST83_09665</name>
</gene>
<evidence type="ECO:0000313" key="2">
    <source>
        <dbReference type="Proteomes" id="UP000239522"/>
    </source>
</evidence>
<dbReference type="OrthoDB" id="3521766at2"/>
<dbReference type="Proteomes" id="UP000239522">
    <property type="component" value="Unassembled WGS sequence"/>
</dbReference>
<accession>A0A2S7KY40</accession>
<dbReference type="InterPro" id="IPR036034">
    <property type="entry name" value="PDZ_sf"/>
</dbReference>
<protein>
    <submittedName>
        <fullName evidence="1">Uncharacterized protein</fullName>
    </submittedName>
</protein>
<dbReference type="AlphaFoldDB" id="A0A2S7KY40"/>
<keyword evidence="2" id="KW-1185">Reference proteome</keyword>
<proteinExistence type="predicted"/>
<evidence type="ECO:0000313" key="1">
    <source>
        <dbReference type="EMBL" id="PQB07398.1"/>
    </source>
</evidence>
<name>A0A2S7KY40_9FLAO</name>
<dbReference type="EMBL" id="MQUA01000013">
    <property type="protein sequence ID" value="PQB07398.1"/>
    <property type="molecule type" value="Genomic_DNA"/>
</dbReference>
<reference evidence="1 2" key="1">
    <citation type="submission" date="2016-11" db="EMBL/GenBank/DDBJ databases">
        <title>Trade-off between light-utilization and light-protection in marine flavobacteria.</title>
        <authorList>
            <person name="Kumagai Y."/>
        </authorList>
    </citation>
    <scope>NUCLEOTIDE SEQUENCE [LARGE SCALE GENOMIC DNA]</scope>
    <source>
        <strain evidence="1 2">ATCC 700397</strain>
    </source>
</reference>
<dbReference type="RefSeq" id="WP_104809609.1">
    <property type="nucleotide sequence ID" value="NZ_MQUA01000013.1"/>
</dbReference>
<sequence length="59" mass="6663">MVTNKKASKDIYNSELGSTYAVNLTTNYSYKFTPSFLIKRFLKNSPAEKVGLLKSDIIL</sequence>
<dbReference type="SUPFAM" id="SSF50156">
    <property type="entry name" value="PDZ domain-like"/>
    <property type="match status" value="1"/>
</dbReference>